<name>A0ABV0ZWZ4_9TELE</name>
<sequence>MVARLALSLSNTFYLIPRSGSWPENNSAAITICCDCGFAAATQHLCYTGIWGTLKEALLVYIPSLQRLNRCSLQHLLFCRGFGQITSS</sequence>
<feature type="non-terminal residue" evidence="1">
    <location>
        <position position="88"/>
    </location>
</feature>
<accession>A0ABV0ZWZ4</accession>
<proteinExistence type="predicted"/>
<protein>
    <submittedName>
        <fullName evidence="1">Uncharacterized protein</fullName>
    </submittedName>
</protein>
<evidence type="ECO:0000313" key="1">
    <source>
        <dbReference type="EMBL" id="MEQ2310675.1"/>
    </source>
</evidence>
<keyword evidence="2" id="KW-1185">Reference proteome</keyword>
<dbReference type="Proteomes" id="UP001469553">
    <property type="component" value="Unassembled WGS sequence"/>
</dbReference>
<dbReference type="EMBL" id="JAHRIP010075929">
    <property type="protein sequence ID" value="MEQ2310675.1"/>
    <property type="molecule type" value="Genomic_DNA"/>
</dbReference>
<gene>
    <name evidence="1" type="ORF">AMECASPLE_011484</name>
</gene>
<evidence type="ECO:0000313" key="2">
    <source>
        <dbReference type="Proteomes" id="UP001469553"/>
    </source>
</evidence>
<reference evidence="1 2" key="1">
    <citation type="submission" date="2021-06" db="EMBL/GenBank/DDBJ databases">
        <authorList>
            <person name="Palmer J.M."/>
        </authorList>
    </citation>
    <scope>NUCLEOTIDE SEQUENCE [LARGE SCALE GENOMIC DNA]</scope>
    <source>
        <strain evidence="1 2">AS_MEX2019</strain>
        <tissue evidence="1">Muscle</tissue>
    </source>
</reference>
<comment type="caution">
    <text evidence="1">The sequence shown here is derived from an EMBL/GenBank/DDBJ whole genome shotgun (WGS) entry which is preliminary data.</text>
</comment>
<organism evidence="1 2">
    <name type="scientific">Ameca splendens</name>
    <dbReference type="NCBI Taxonomy" id="208324"/>
    <lineage>
        <taxon>Eukaryota</taxon>
        <taxon>Metazoa</taxon>
        <taxon>Chordata</taxon>
        <taxon>Craniata</taxon>
        <taxon>Vertebrata</taxon>
        <taxon>Euteleostomi</taxon>
        <taxon>Actinopterygii</taxon>
        <taxon>Neopterygii</taxon>
        <taxon>Teleostei</taxon>
        <taxon>Neoteleostei</taxon>
        <taxon>Acanthomorphata</taxon>
        <taxon>Ovalentaria</taxon>
        <taxon>Atherinomorphae</taxon>
        <taxon>Cyprinodontiformes</taxon>
        <taxon>Goodeidae</taxon>
        <taxon>Ameca</taxon>
    </lineage>
</organism>